<proteinExistence type="predicted"/>
<protein>
    <submittedName>
        <fullName evidence="2">Uncharacterized protein</fullName>
    </submittedName>
</protein>
<evidence type="ECO:0000313" key="2">
    <source>
        <dbReference type="EMBL" id="APD91955.1"/>
    </source>
</evidence>
<accession>A0AAC9JGB9</accession>
<gene>
    <name evidence="2" type="ORF">BM524_18720</name>
</gene>
<reference evidence="2 3" key="1">
    <citation type="submission" date="2016-11" db="EMBL/GenBank/DDBJ databases">
        <title>Networking in microbes: conjugative elements and plasmids in the genus Alteromonas.</title>
        <authorList>
            <person name="Lopez-Perez M."/>
            <person name="Ramon-Marco N."/>
            <person name="Rodriguez-Valera F."/>
        </authorList>
    </citation>
    <scope>NUCLEOTIDE SEQUENCE [LARGE SCALE GENOMIC DNA]</scope>
    <source>
        <strain evidence="2 3">CP48</strain>
        <plasmid evidence="3">pamcp48-600</plasmid>
    </source>
</reference>
<dbReference type="AlphaFoldDB" id="A0AAC9JGB9"/>
<dbReference type="Proteomes" id="UP000182101">
    <property type="component" value="Plasmid pAMCP48-600"/>
</dbReference>
<dbReference type="EMBL" id="CP018025">
    <property type="protein sequence ID" value="APD91955.1"/>
    <property type="molecule type" value="Genomic_DNA"/>
</dbReference>
<geneLocation type="plasmid" evidence="3">
    <name>pamcp48-600</name>
</geneLocation>
<evidence type="ECO:0000313" key="3">
    <source>
        <dbReference type="Proteomes" id="UP000182101"/>
    </source>
</evidence>
<name>A0AAC9JGB9_9ALTE</name>
<sequence>MGLLRITLTLLALLLLSPLLQAEMSNVSGDTPITSHKAAIDVVDHAGRADFDDDIPTKRYRIDFDDDIPKPYKAATHHDSAAGANAALSHNTHNENTSNDDIEMMSYLLILACAVIVLMPARPSL</sequence>
<keyword evidence="2" id="KW-0614">Plasmid</keyword>
<evidence type="ECO:0000256" key="1">
    <source>
        <dbReference type="SAM" id="SignalP"/>
    </source>
</evidence>
<dbReference type="RefSeq" id="WP_071960565.1">
    <property type="nucleotide sequence ID" value="NZ_CP018025.1"/>
</dbReference>
<feature type="signal peptide" evidence="1">
    <location>
        <begin position="1"/>
        <end position="22"/>
    </location>
</feature>
<organism evidence="2 3">
    <name type="scientific">Alteromonas mediterranea</name>
    <dbReference type="NCBI Taxonomy" id="314275"/>
    <lineage>
        <taxon>Bacteria</taxon>
        <taxon>Pseudomonadati</taxon>
        <taxon>Pseudomonadota</taxon>
        <taxon>Gammaproteobacteria</taxon>
        <taxon>Alteromonadales</taxon>
        <taxon>Alteromonadaceae</taxon>
        <taxon>Alteromonas/Salinimonas group</taxon>
        <taxon>Alteromonas</taxon>
    </lineage>
</organism>
<keyword evidence="1" id="KW-0732">Signal</keyword>
<feature type="chain" id="PRO_5042002595" evidence="1">
    <location>
        <begin position="23"/>
        <end position="125"/>
    </location>
</feature>